<evidence type="ECO:0000313" key="1">
    <source>
        <dbReference type="EMBL" id="KAF5464404.1"/>
    </source>
</evidence>
<feature type="non-terminal residue" evidence="1">
    <location>
        <position position="1"/>
    </location>
</feature>
<dbReference type="AlphaFoldDB" id="A0A833XE05"/>
<proteinExistence type="predicted"/>
<feature type="non-terminal residue" evidence="1">
    <location>
        <position position="101"/>
    </location>
</feature>
<protein>
    <submittedName>
        <fullName evidence="1">Uncharacterized protein</fullName>
    </submittedName>
</protein>
<dbReference type="Proteomes" id="UP000619265">
    <property type="component" value="Unassembled WGS sequence"/>
</dbReference>
<reference evidence="1" key="2">
    <citation type="submission" date="2020-03" db="EMBL/GenBank/DDBJ databases">
        <title>Walnut 2.0.</title>
        <authorList>
            <person name="Marrano A."/>
            <person name="Britton M."/>
            <person name="Zimin A.V."/>
            <person name="Zaini P.A."/>
            <person name="Workman R."/>
            <person name="Puiu D."/>
            <person name="Bianco L."/>
            <person name="Allen B.J."/>
            <person name="Troggio M."/>
            <person name="Leslie C.A."/>
            <person name="Timp W."/>
            <person name="Dendekar A."/>
            <person name="Salzberg S.L."/>
            <person name="Neale D.B."/>
        </authorList>
    </citation>
    <scope>NUCLEOTIDE SEQUENCE</scope>
    <source>
        <tissue evidence="1">Leaves</tissue>
    </source>
</reference>
<evidence type="ECO:0000313" key="2">
    <source>
        <dbReference type="Proteomes" id="UP000619265"/>
    </source>
</evidence>
<reference evidence="1" key="1">
    <citation type="submission" date="2015-10" db="EMBL/GenBank/DDBJ databases">
        <authorList>
            <person name="Martinez-Garcia P.J."/>
            <person name="Crepeau M.W."/>
            <person name="Puiu D."/>
            <person name="Gonzalez-Ibeas D."/>
            <person name="Whalen J."/>
            <person name="Stevens K."/>
            <person name="Paul R."/>
            <person name="Butterfield T."/>
            <person name="Britton M."/>
            <person name="Reagan R."/>
            <person name="Chakraborty S."/>
            <person name="Walawage S.L."/>
            <person name="Vasquez-Gross H.A."/>
            <person name="Cardeno C."/>
            <person name="Famula R."/>
            <person name="Pratt K."/>
            <person name="Kuruganti S."/>
            <person name="Aradhya M.K."/>
            <person name="Leslie C.A."/>
            <person name="Dandekar A.M."/>
            <person name="Salzberg S.L."/>
            <person name="Wegrzyn J.L."/>
            <person name="Langley C.H."/>
            <person name="Neale D.B."/>
        </authorList>
    </citation>
    <scope>NUCLEOTIDE SEQUENCE</scope>
    <source>
        <tissue evidence="1">Leaves</tissue>
    </source>
</reference>
<dbReference type="Gramene" id="Jr07_07990_p1">
    <property type="protein sequence ID" value="cds.Jr07_07990_p1"/>
    <property type="gene ID" value="Jr07_07990"/>
</dbReference>
<accession>A0A833XE05</accession>
<dbReference type="EMBL" id="LIHL02000007">
    <property type="protein sequence ID" value="KAF5464404.1"/>
    <property type="molecule type" value="Genomic_DNA"/>
</dbReference>
<sequence>GSNPFFFSDLDHSPSFADPSIPTRFLSQPEKSFIFTTTLIPSTNQMHSCTVSFAFAGSAFFMIRLTFAIDKNRSCSLGDNSLADAFPALSLPPLDSLSESS</sequence>
<comment type="caution">
    <text evidence="1">The sequence shown here is derived from an EMBL/GenBank/DDBJ whole genome shotgun (WGS) entry which is preliminary data.</text>
</comment>
<organism evidence="1 2">
    <name type="scientific">Juglans regia</name>
    <name type="common">English walnut</name>
    <dbReference type="NCBI Taxonomy" id="51240"/>
    <lineage>
        <taxon>Eukaryota</taxon>
        <taxon>Viridiplantae</taxon>
        <taxon>Streptophyta</taxon>
        <taxon>Embryophyta</taxon>
        <taxon>Tracheophyta</taxon>
        <taxon>Spermatophyta</taxon>
        <taxon>Magnoliopsida</taxon>
        <taxon>eudicotyledons</taxon>
        <taxon>Gunneridae</taxon>
        <taxon>Pentapetalae</taxon>
        <taxon>rosids</taxon>
        <taxon>fabids</taxon>
        <taxon>Fagales</taxon>
        <taxon>Juglandaceae</taxon>
        <taxon>Juglans</taxon>
    </lineage>
</organism>
<name>A0A833XE05_JUGRE</name>
<gene>
    <name evidence="1" type="ORF">F2P56_014481</name>
</gene>